<dbReference type="EMBL" id="UYRT01082617">
    <property type="protein sequence ID" value="VDN26233.1"/>
    <property type="molecule type" value="Genomic_DNA"/>
</dbReference>
<protein>
    <recommendedName>
        <fullName evidence="1">FAS1 domain-containing protein</fullName>
    </recommendedName>
</protein>
<dbReference type="AlphaFoldDB" id="A0A3P7MQZ9"/>
<proteinExistence type="predicted"/>
<dbReference type="OrthoDB" id="286301at2759"/>
<keyword evidence="3" id="KW-1185">Reference proteome</keyword>
<evidence type="ECO:0000313" key="3">
    <source>
        <dbReference type="Proteomes" id="UP000271098"/>
    </source>
</evidence>
<dbReference type="InterPro" id="IPR000782">
    <property type="entry name" value="FAS1_domain"/>
</dbReference>
<dbReference type="Pfam" id="PF02469">
    <property type="entry name" value="Fasciclin"/>
    <property type="match status" value="1"/>
</dbReference>
<evidence type="ECO:0000313" key="2">
    <source>
        <dbReference type="EMBL" id="VDN26233.1"/>
    </source>
</evidence>
<dbReference type="InterPro" id="IPR036378">
    <property type="entry name" value="FAS1_dom_sf"/>
</dbReference>
<dbReference type="Gene3D" id="2.30.180.10">
    <property type="entry name" value="FAS1 domain"/>
    <property type="match status" value="1"/>
</dbReference>
<dbReference type="SUPFAM" id="SSF82153">
    <property type="entry name" value="FAS1 domain"/>
    <property type="match status" value="1"/>
</dbReference>
<organism evidence="2 3">
    <name type="scientific">Gongylonema pulchrum</name>
    <dbReference type="NCBI Taxonomy" id="637853"/>
    <lineage>
        <taxon>Eukaryota</taxon>
        <taxon>Metazoa</taxon>
        <taxon>Ecdysozoa</taxon>
        <taxon>Nematoda</taxon>
        <taxon>Chromadorea</taxon>
        <taxon>Rhabditida</taxon>
        <taxon>Spirurina</taxon>
        <taxon>Spiruromorpha</taxon>
        <taxon>Spiruroidea</taxon>
        <taxon>Gongylonematidae</taxon>
        <taxon>Gongylonema</taxon>
    </lineage>
</organism>
<accession>A0A3P7MQZ9</accession>
<feature type="domain" description="FAS1" evidence="1">
    <location>
        <begin position="193"/>
        <end position="235"/>
    </location>
</feature>
<dbReference type="Proteomes" id="UP000271098">
    <property type="component" value="Unassembled WGS sequence"/>
</dbReference>
<gene>
    <name evidence="2" type="ORF">GPUH_LOCUS15560</name>
</gene>
<reference evidence="2 3" key="1">
    <citation type="submission" date="2018-11" db="EMBL/GenBank/DDBJ databases">
        <authorList>
            <consortium name="Pathogen Informatics"/>
        </authorList>
    </citation>
    <scope>NUCLEOTIDE SEQUENCE [LARGE SCALE GENOMIC DNA]</scope>
</reference>
<sequence length="240" mass="27177">MFFSSQKSLLFQGGATDRDWEGYILKEPYRSYELLHSQKLPTRKENTFVIAAANTKRTGSTNDKIFFTDLIKEHIYDGMLCSAILQDDVKSITGTIHRFQKQNLTDEKAFVLNHIVMGDLHVTRKLVKTAYGSKIPSSMGSSRPSFGCATALKPPVKYCNTTIYFIDNVGFLPRPLSTLTLSIYKESSRGFEMENDRLYTFFAPTNDALSNNQIKALKADRALNNNFVKTHVFEGPYIIS</sequence>
<name>A0A3P7MQZ9_9BILA</name>
<evidence type="ECO:0000259" key="1">
    <source>
        <dbReference type="Pfam" id="PF02469"/>
    </source>
</evidence>